<protein>
    <submittedName>
        <fullName evidence="2">Uncharacterized protein</fullName>
    </submittedName>
</protein>
<evidence type="ECO:0000313" key="2">
    <source>
        <dbReference type="EMBL" id="JAD40644.1"/>
    </source>
</evidence>
<name>A0A0A8ZMN4_ARUDO</name>
<organism evidence="2">
    <name type="scientific">Arundo donax</name>
    <name type="common">Giant reed</name>
    <name type="synonym">Donax arundinaceus</name>
    <dbReference type="NCBI Taxonomy" id="35708"/>
    <lineage>
        <taxon>Eukaryota</taxon>
        <taxon>Viridiplantae</taxon>
        <taxon>Streptophyta</taxon>
        <taxon>Embryophyta</taxon>
        <taxon>Tracheophyta</taxon>
        <taxon>Spermatophyta</taxon>
        <taxon>Magnoliopsida</taxon>
        <taxon>Liliopsida</taxon>
        <taxon>Poales</taxon>
        <taxon>Poaceae</taxon>
        <taxon>PACMAD clade</taxon>
        <taxon>Arundinoideae</taxon>
        <taxon>Arundineae</taxon>
        <taxon>Arundo</taxon>
    </lineage>
</organism>
<dbReference type="AlphaFoldDB" id="A0A0A8ZMN4"/>
<reference evidence="2" key="1">
    <citation type="submission" date="2014-09" db="EMBL/GenBank/DDBJ databases">
        <authorList>
            <person name="Magalhaes I.L.F."/>
            <person name="Oliveira U."/>
            <person name="Santos F.R."/>
            <person name="Vidigal T.H.D.A."/>
            <person name="Brescovit A.D."/>
            <person name="Santos A.J."/>
        </authorList>
    </citation>
    <scope>NUCLEOTIDE SEQUENCE</scope>
    <source>
        <tissue evidence="2">Shoot tissue taken approximately 20 cm above the soil surface</tissue>
    </source>
</reference>
<evidence type="ECO:0000256" key="1">
    <source>
        <dbReference type="SAM" id="Phobius"/>
    </source>
</evidence>
<feature type="transmembrane region" description="Helical" evidence="1">
    <location>
        <begin position="58"/>
        <end position="76"/>
    </location>
</feature>
<keyword evidence="1" id="KW-0812">Transmembrane</keyword>
<accession>A0A0A8ZMN4</accession>
<dbReference type="EMBL" id="GBRH01257251">
    <property type="protein sequence ID" value="JAD40644.1"/>
    <property type="molecule type" value="Transcribed_RNA"/>
</dbReference>
<feature type="transmembrane region" description="Helical" evidence="1">
    <location>
        <begin position="6"/>
        <end position="24"/>
    </location>
</feature>
<sequence>MTTRASLALYISLHFQALLFLFVIPPELSISTTTTPIFFLNSMPSETTKKKVMMSMKLLLILLTMVWLRPSLVFNLP</sequence>
<reference evidence="2" key="2">
    <citation type="journal article" date="2015" name="Data Brief">
        <title>Shoot transcriptome of the giant reed, Arundo donax.</title>
        <authorList>
            <person name="Barrero R.A."/>
            <person name="Guerrero F.D."/>
            <person name="Moolhuijzen P."/>
            <person name="Goolsby J.A."/>
            <person name="Tidwell J."/>
            <person name="Bellgard S.E."/>
            <person name="Bellgard M.I."/>
        </authorList>
    </citation>
    <scope>NUCLEOTIDE SEQUENCE</scope>
    <source>
        <tissue evidence="2">Shoot tissue taken approximately 20 cm above the soil surface</tissue>
    </source>
</reference>
<proteinExistence type="predicted"/>
<keyword evidence="1" id="KW-1133">Transmembrane helix</keyword>
<keyword evidence="1" id="KW-0472">Membrane</keyword>